<dbReference type="AlphaFoldDB" id="A0AAW1IX11"/>
<name>A0AAW1IX11_POPJA</name>
<evidence type="ECO:0000313" key="1">
    <source>
        <dbReference type="EMBL" id="KAK9694654.1"/>
    </source>
</evidence>
<accession>A0AAW1IX11</accession>
<proteinExistence type="predicted"/>
<protein>
    <submittedName>
        <fullName evidence="1">Uncharacterized protein</fullName>
    </submittedName>
</protein>
<organism evidence="1 2">
    <name type="scientific">Popillia japonica</name>
    <name type="common">Japanese beetle</name>
    <dbReference type="NCBI Taxonomy" id="7064"/>
    <lineage>
        <taxon>Eukaryota</taxon>
        <taxon>Metazoa</taxon>
        <taxon>Ecdysozoa</taxon>
        <taxon>Arthropoda</taxon>
        <taxon>Hexapoda</taxon>
        <taxon>Insecta</taxon>
        <taxon>Pterygota</taxon>
        <taxon>Neoptera</taxon>
        <taxon>Endopterygota</taxon>
        <taxon>Coleoptera</taxon>
        <taxon>Polyphaga</taxon>
        <taxon>Scarabaeiformia</taxon>
        <taxon>Scarabaeidae</taxon>
        <taxon>Rutelinae</taxon>
        <taxon>Popillia</taxon>
    </lineage>
</organism>
<dbReference type="EMBL" id="JASPKY010000506">
    <property type="protein sequence ID" value="KAK9694654.1"/>
    <property type="molecule type" value="Genomic_DNA"/>
</dbReference>
<keyword evidence="2" id="KW-1185">Reference proteome</keyword>
<reference evidence="1 2" key="1">
    <citation type="journal article" date="2024" name="BMC Genomics">
        <title>De novo assembly and annotation of Popillia japonica's genome with initial clues to its potential as an invasive pest.</title>
        <authorList>
            <person name="Cucini C."/>
            <person name="Boschi S."/>
            <person name="Funari R."/>
            <person name="Cardaioli E."/>
            <person name="Iannotti N."/>
            <person name="Marturano G."/>
            <person name="Paoli F."/>
            <person name="Bruttini M."/>
            <person name="Carapelli A."/>
            <person name="Frati F."/>
            <person name="Nardi F."/>
        </authorList>
    </citation>
    <scope>NUCLEOTIDE SEQUENCE [LARGE SCALE GENOMIC DNA]</scope>
    <source>
        <strain evidence="1">DMR45628</strain>
    </source>
</reference>
<sequence>MNNRHKTVDNKVSLINKETTIHVLDIDAALTKDEVESAIKISVGNREAQSIRMKSMRPSRDGNQIATVQTSRVAGNVLLNETK</sequence>
<gene>
    <name evidence="1" type="ORF">QE152_g33384</name>
</gene>
<dbReference type="Proteomes" id="UP001458880">
    <property type="component" value="Unassembled WGS sequence"/>
</dbReference>
<evidence type="ECO:0000313" key="2">
    <source>
        <dbReference type="Proteomes" id="UP001458880"/>
    </source>
</evidence>
<comment type="caution">
    <text evidence="1">The sequence shown here is derived from an EMBL/GenBank/DDBJ whole genome shotgun (WGS) entry which is preliminary data.</text>
</comment>